<accession>A0A5N4E0Y8</accession>
<proteinExistence type="predicted"/>
<comment type="caution">
    <text evidence="1">The sequence shown here is derived from an EMBL/GenBank/DDBJ whole genome shotgun (WGS) entry which is preliminary data.</text>
</comment>
<organism evidence="1 2">
    <name type="scientific">Camelus dromedarius</name>
    <name type="common">Dromedary</name>
    <name type="synonym">Arabian camel</name>
    <dbReference type="NCBI Taxonomy" id="9838"/>
    <lineage>
        <taxon>Eukaryota</taxon>
        <taxon>Metazoa</taxon>
        <taxon>Chordata</taxon>
        <taxon>Craniata</taxon>
        <taxon>Vertebrata</taxon>
        <taxon>Euteleostomi</taxon>
        <taxon>Mammalia</taxon>
        <taxon>Eutheria</taxon>
        <taxon>Laurasiatheria</taxon>
        <taxon>Artiodactyla</taxon>
        <taxon>Tylopoda</taxon>
        <taxon>Camelidae</taxon>
        <taxon>Camelus</taxon>
    </lineage>
</organism>
<protein>
    <submittedName>
        <fullName evidence="1">Uncharacterized protein</fullName>
    </submittedName>
</protein>
<keyword evidence="2" id="KW-1185">Reference proteome</keyword>
<dbReference type="AlphaFoldDB" id="A0A5N4E0Y8"/>
<dbReference type="Proteomes" id="UP000299084">
    <property type="component" value="Unassembled WGS sequence"/>
</dbReference>
<gene>
    <name evidence="1" type="ORF">Cadr_000006346</name>
</gene>
<sequence>MRSCDSFWPTDCKSMCQESLTVFFTCCIRSKRPCLHGGPPETACVPEPLLKTRCPGGPSEPQWTLHDIAWPVLTNTACLLWGPEASFINCAVGDLGLSPTEHTLTGQLMDTKGTGSAHCKPECS</sequence>
<reference evidence="1 2" key="1">
    <citation type="journal article" date="2019" name="Mol. Ecol. Resour.">
        <title>Improving Illumina assemblies with Hi-C and long reads: an example with the North African dromedary.</title>
        <authorList>
            <person name="Elbers J.P."/>
            <person name="Rogers M.F."/>
            <person name="Perelman P.L."/>
            <person name="Proskuryakova A.A."/>
            <person name="Serdyukova N.A."/>
            <person name="Johnson W.E."/>
            <person name="Horin P."/>
            <person name="Corander J."/>
            <person name="Murphy D."/>
            <person name="Burger P.A."/>
        </authorList>
    </citation>
    <scope>NUCLEOTIDE SEQUENCE [LARGE SCALE GENOMIC DNA]</scope>
    <source>
        <strain evidence="1">Drom800</strain>
        <tissue evidence="1">Blood</tissue>
    </source>
</reference>
<dbReference type="EMBL" id="JWIN03000006">
    <property type="protein sequence ID" value="KAB1277042.1"/>
    <property type="molecule type" value="Genomic_DNA"/>
</dbReference>
<evidence type="ECO:0000313" key="1">
    <source>
        <dbReference type="EMBL" id="KAB1277042.1"/>
    </source>
</evidence>
<name>A0A5N4E0Y8_CAMDR</name>
<evidence type="ECO:0000313" key="2">
    <source>
        <dbReference type="Proteomes" id="UP000299084"/>
    </source>
</evidence>